<evidence type="ECO:0000259" key="14">
    <source>
        <dbReference type="SMART" id="SM00840"/>
    </source>
</evidence>
<evidence type="ECO:0000256" key="2">
    <source>
        <dbReference type="ARBA" id="ARBA00005594"/>
    </source>
</evidence>
<dbReference type="SUPFAM" id="SSF52374">
    <property type="entry name" value="Nucleotidylyl transferase"/>
    <property type="match status" value="1"/>
</dbReference>
<comment type="similarity">
    <text evidence="2 13">Belongs to the class-I aminoacyl-tRNA synthetase family.</text>
</comment>
<dbReference type="InterPro" id="IPR009080">
    <property type="entry name" value="tRNAsynth_Ia_anticodon-bd"/>
</dbReference>
<dbReference type="GO" id="GO:0004817">
    <property type="term" value="F:cysteine-tRNA ligase activity"/>
    <property type="evidence" value="ECO:0007669"/>
    <property type="project" value="UniProtKB-UniRule"/>
</dbReference>
<keyword evidence="6 13" id="KW-0479">Metal-binding</keyword>
<keyword evidence="5 13" id="KW-0436">Ligase</keyword>
<evidence type="ECO:0000256" key="10">
    <source>
        <dbReference type="ARBA" id="ARBA00022917"/>
    </source>
</evidence>
<name>E0I8K9_9BACL</name>
<feature type="binding site" evidence="13">
    <location>
        <position position="234"/>
    </location>
    <ligand>
        <name>Zn(2+)</name>
        <dbReference type="ChEBI" id="CHEBI:29105"/>
    </ligand>
</feature>
<evidence type="ECO:0000256" key="8">
    <source>
        <dbReference type="ARBA" id="ARBA00022833"/>
    </source>
</evidence>
<protein>
    <recommendedName>
        <fullName evidence="13">Cysteine--tRNA ligase</fullName>
        <ecNumber evidence="13">6.1.1.16</ecNumber>
    </recommendedName>
    <alternativeName>
        <fullName evidence="13">Cysteinyl-tRNA synthetase</fullName>
        <shortName evidence="13">CysRS</shortName>
    </alternativeName>
</protein>
<evidence type="ECO:0000256" key="1">
    <source>
        <dbReference type="ARBA" id="ARBA00004496"/>
    </source>
</evidence>
<sequence length="477" mass="53496">MTVSIYNTMTRAQEAFKPQQPGQVKMYVCGPTVYDYIHIGNARPVIFFDVVRRYLEVTGYEVNYIVNFTDVDDKLIRKAEQLGTTVPEVADTFIAAFNEDIEALGVHKATRNPRVTDHIPLIVSFIQGLVDKGIAYESAGDVYFRTNQFEAYGKLSHQNTEELQLGIRIEIDERKQHAQDFVLWKSAKPGEIHWSSPWGNGRPGWHIECSAMAREYLGDTLDIHGGGHDLQFPHHECEVAQSESLTGKPLANYWMHNGYVHINNEKMSKSLGNGITVRELLKRTKPQAIRYFVLATHYRSPLNFSDDTIAQAENSVERIVNCAGNLLHRLSVLGEKPLEPQQAVAASGNDALDARLAAIAGQFAAKMNDDFNTPDAITALFDLVSEANGAMQRQDASAAELQALLALLEQFDRTLGLLPRADEAGELLDEQIEKLIVERTEARQAKNWARADEIRDLLAADNIVLEDTPQGIKWRRK</sequence>
<dbReference type="SMART" id="SM00840">
    <property type="entry name" value="DALR_2"/>
    <property type="match status" value="1"/>
</dbReference>
<organism evidence="15 16">
    <name type="scientific">Paenibacillus curdlanolyticus YK9</name>
    <dbReference type="NCBI Taxonomy" id="717606"/>
    <lineage>
        <taxon>Bacteria</taxon>
        <taxon>Bacillati</taxon>
        <taxon>Bacillota</taxon>
        <taxon>Bacilli</taxon>
        <taxon>Bacillales</taxon>
        <taxon>Paenibacillaceae</taxon>
        <taxon>Paenibacillus</taxon>
    </lineage>
</organism>
<dbReference type="Proteomes" id="UP000005387">
    <property type="component" value="Unassembled WGS sequence"/>
</dbReference>
<evidence type="ECO:0000256" key="11">
    <source>
        <dbReference type="ARBA" id="ARBA00023146"/>
    </source>
</evidence>
<dbReference type="GO" id="GO:0008270">
    <property type="term" value="F:zinc ion binding"/>
    <property type="evidence" value="ECO:0007669"/>
    <property type="project" value="UniProtKB-UniRule"/>
</dbReference>
<evidence type="ECO:0000256" key="9">
    <source>
        <dbReference type="ARBA" id="ARBA00022840"/>
    </source>
</evidence>
<dbReference type="InterPro" id="IPR015803">
    <property type="entry name" value="Cys-tRNA-ligase"/>
</dbReference>
<dbReference type="RefSeq" id="WP_006037970.1">
    <property type="nucleotide sequence ID" value="NZ_AEDD01000004.1"/>
</dbReference>
<keyword evidence="9 13" id="KW-0067">ATP-binding</keyword>
<dbReference type="FunFam" id="3.40.50.620:FF:000009">
    <property type="entry name" value="Cysteine--tRNA ligase"/>
    <property type="match status" value="1"/>
</dbReference>
<accession>E0I8K9</accession>
<dbReference type="OrthoDB" id="9815130at2"/>
<dbReference type="CDD" id="cd00672">
    <property type="entry name" value="CysRS_core"/>
    <property type="match status" value="1"/>
</dbReference>
<comment type="subunit">
    <text evidence="3 13">Monomer.</text>
</comment>
<evidence type="ECO:0000256" key="4">
    <source>
        <dbReference type="ARBA" id="ARBA00022490"/>
    </source>
</evidence>
<dbReference type="GO" id="GO:0006423">
    <property type="term" value="P:cysteinyl-tRNA aminoacylation"/>
    <property type="evidence" value="ECO:0007669"/>
    <property type="project" value="UniProtKB-UniRule"/>
</dbReference>
<comment type="cofactor">
    <cofactor evidence="13">
        <name>Zn(2+)</name>
        <dbReference type="ChEBI" id="CHEBI:29105"/>
    </cofactor>
    <text evidence="13">Binds 1 zinc ion per subunit.</text>
</comment>
<proteinExistence type="inferred from homology"/>
<dbReference type="eggNOG" id="COG0215">
    <property type="taxonomic scope" value="Bacteria"/>
</dbReference>
<dbReference type="EMBL" id="AEDD01000004">
    <property type="protein sequence ID" value="EFM11514.1"/>
    <property type="molecule type" value="Genomic_DNA"/>
</dbReference>
<feature type="domain" description="Cysteinyl-tRNA synthetase class Ia DALR" evidence="14">
    <location>
        <begin position="362"/>
        <end position="426"/>
    </location>
</feature>
<evidence type="ECO:0000313" key="16">
    <source>
        <dbReference type="Proteomes" id="UP000005387"/>
    </source>
</evidence>
<dbReference type="Pfam" id="PF23493">
    <property type="entry name" value="CysS_C"/>
    <property type="match status" value="1"/>
</dbReference>
<dbReference type="InterPro" id="IPR056411">
    <property type="entry name" value="CysS_C"/>
</dbReference>
<evidence type="ECO:0000313" key="15">
    <source>
        <dbReference type="EMBL" id="EFM11514.1"/>
    </source>
</evidence>
<comment type="subcellular location">
    <subcellularLocation>
        <location evidence="1 13">Cytoplasm</location>
    </subcellularLocation>
</comment>
<feature type="short sequence motif" description="'KMSKS' region" evidence="13">
    <location>
        <begin position="266"/>
        <end position="270"/>
    </location>
</feature>
<reference evidence="15 16" key="1">
    <citation type="submission" date="2010-07" db="EMBL/GenBank/DDBJ databases">
        <title>The draft genome of Paenibacillus curdlanolyticus YK9.</title>
        <authorList>
            <consortium name="US DOE Joint Genome Institute (JGI-PGF)"/>
            <person name="Lucas S."/>
            <person name="Copeland A."/>
            <person name="Lapidus A."/>
            <person name="Cheng J.-F."/>
            <person name="Bruce D."/>
            <person name="Goodwin L."/>
            <person name="Pitluck S."/>
            <person name="Land M.L."/>
            <person name="Hauser L."/>
            <person name="Chang Y.-J."/>
            <person name="Jeffries C."/>
            <person name="Anderson I.J."/>
            <person name="Johnson E."/>
            <person name="Loganathan U."/>
            <person name="Mulhopadhyay B."/>
            <person name="Kyrpides N."/>
            <person name="Woyke T.J."/>
        </authorList>
    </citation>
    <scope>NUCLEOTIDE SEQUENCE [LARGE SCALE GENOMIC DNA]</scope>
    <source>
        <strain evidence="15 16">YK9</strain>
    </source>
</reference>
<keyword evidence="7 13" id="KW-0547">Nucleotide-binding</keyword>
<evidence type="ECO:0000256" key="6">
    <source>
        <dbReference type="ARBA" id="ARBA00022723"/>
    </source>
</evidence>
<dbReference type="PANTHER" id="PTHR10890:SF3">
    <property type="entry name" value="CYSTEINE--TRNA LIGASE, CYTOPLASMIC"/>
    <property type="match status" value="1"/>
</dbReference>
<evidence type="ECO:0000256" key="13">
    <source>
        <dbReference type="HAMAP-Rule" id="MF_00041"/>
    </source>
</evidence>
<dbReference type="Gene3D" id="1.20.120.1910">
    <property type="entry name" value="Cysteine-tRNA ligase, C-terminal anti-codon recognition domain"/>
    <property type="match status" value="1"/>
</dbReference>
<dbReference type="Pfam" id="PF01406">
    <property type="entry name" value="tRNA-synt_1e"/>
    <property type="match status" value="1"/>
</dbReference>
<dbReference type="HAMAP" id="MF_00041">
    <property type="entry name" value="Cys_tRNA_synth"/>
    <property type="match status" value="1"/>
</dbReference>
<dbReference type="Gene3D" id="3.40.50.620">
    <property type="entry name" value="HUPs"/>
    <property type="match status" value="1"/>
</dbReference>
<evidence type="ECO:0000256" key="5">
    <source>
        <dbReference type="ARBA" id="ARBA00022598"/>
    </source>
</evidence>
<comment type="catalytic activity">
    <reaction evidence="12 13">
        <text>tRNA(Cys) + L-cysteine + ATP = L-cysteinyl-tRNA(Cys) + AMP + diphosphate</text>
        <dbReference type="Rhea" id="RHEA:17773"/>
        <dbReference type="Rhea" id="RHEA-COMP:9661"/>
        <dbReference type="Rhea" id="RHEA-COMP:9679"/>
        <dbReference type="ChEBI" id="CHEBI:30616"/>
        <dbReference type="ChEBI" id="CHEBI:33019"/>
        <dbReference type="ChEBI" id="CHEBI:35235"/>
        <dbReference type="ChEBI" id="CHEBI:78442"/>
        <dbReference type="ChEBI" id="CHEBI:78517"/>
        <dbReference type="ChEBI" id="CHEBI:456215"/>
        <dbReference type="EC" id="6.1.1.16"/>
    </reaction>
</comment>
<dbReference type="EC" id="6.1.1.16" evidence="13"/>
<feature type="binding site" evidence="13">
    <location>
        <position position="29"/>
    </location>
    <ligand>
        <name>Zn(2+)</name>
        <dbReference type="ChEBI" id="CHEBI:29105"/>
    </ligand>
</feature>
<evidence type="ECO:0000256" key="12">
    <source>
        <dbReference type="ARBA" id="ARBA00047398"/>
    </source>
</evidence>
<dbReference type="AlphaFoldDB" id="E0I8K9"/>
<keyword evidence="4 13" id="KW-0963">Cytoplasm</keyword>
<feature type="binding site" evidence="13">
    <location>
        <position position="209"/>
    </location>
    <ligand>
        <name>Zn(2+)</name>
        <dbReference type="ChEBI" id="CHEBI:29105"/>
    </ligand>
</feature>
<evidence type="ECO:0000256" key="3">
    <source>
        <dbReference type="ARBA" id="ARBA00011245"/>
    </source>
</evidence>
<keyword evidence="10 13" id="KW-0648">Protein biosynthesis</keyword>
<dbReference type="InterPro" id="IPR032678">
    <property type="entry name" value="tRNA-synt_1_cat_dom"/>
</dbReference>
<dbReference type="GO" id="GO:0005829">
    <property type="term" value="C:cytosol"/>
    <property type="evidence" value="ECO:0007669"/>
    <property type="project" value="TreeGrafter"/>
</dbReference>
<keyword evidence="16" id="KW-1185">Reference proteome</keyword>
<gene>
    <name evidence="13" type="primary">cysS</name>
    <name evidence="15" type="ORF">PaecuDRAFT_1962</name>
</gene>
<dbReference type="InterPro" id="IPR014729">
    <property type="entry name" value="Rossmann-like_a/b/a_fold"/>
</dbReference>
<evidence type="ECO:0000256" key="7">
    <source>
        <dbReference type="ARBA" id="ARBA00022741"/>
    </source>
</evidence>
<keyword evidence="8 13" id="KW-0862">Zinc</keyword>
<dbReference type="SUPFAM" id="SSF47323">
    <property type="entry name" value="Anticodon-binding domain of a subclass of class I aminoacyl-tRNA synthetases"/>
    <property type="match status" value="1"/>
</dbReference>
<feature type="binding site" evidence="13">
    <location>
        <position position="238"/>
    </location>
    <ligand>
        <name>Zn(2+)</name>
        <dbReference type="ChEBI" id="CHEBI:29105"/>
    </ligand>
</feature>
<dbReference type="GO" id="GO:0005524">
    <property type="term" value="F:ATP binding"/>
    <property type="evidence" value="ECO:0007669"/>
    <property type="project" value="UniProtKB-UniRule"/>
</dbReference>
<dbReference type="Pfam" id="PF09190">
    <property type="entry name" value="DALR_2"/>
    <property type="match status" value="1"/>
</dbReference>
<keyword evidence="11 13" id="KW-0030">Aminoacyl-tRNA synthetase</keyword>
<dbReference type="PRINTS" id="PR00983">
    <property type="entry name" value="TRNASYNTHCYS"/>
</dbReference>
<dbReference type="InterPro" id="IPR015273">
    <property type="entry name" value="Cys-tRNA-synt_Ia_DALR"/>
</dbReference>
<feature type="short sequence motif" description="'HIGH' region" evidence="13">
    <location>
        <begin position="31"/>
        <end position="41"/>
    </location>
</feature>
<feature type="binding site" evidence="13">
    <location>
        <position position="269"/>
    </location>
    <ligand>
        <name>ATP</name>
        <dbReference type="ChEBI" id="CHEBI:30616"/>
    </ligand>
</feature>
<dbReference type="NCBIfam" id="TIGR00435">
    <property type="entry name" value="cysS"/>
    <property type="match status" value="1"/>
</dbReference>
<dbReference type="InterPro" id="IPR024909">
    <property type="entry name" value="Cys-tRNA/MSH_ligase"/>
</dbReference>
<dbReference type="PANTHER" id="PTHR10890">
    <property type="entry name" value="CYSTEINYL-TRNA SYNTHETASE"/>
    <property type="match status" value="1"/>
</dbReference>
<dbReference type="STRING" id="717606.PaecuDRAFT_1962"/>